<dbReference type="GO" id="GO:0005777">
    <property type="term" value="C:peroxisome"/>
    <property type="evidence" value="ECO:0007669"/>
    <property type="project" value="TreeGrafter"/>
</dbReference>
<feature type="compositionally biased region" description="Basic and acidic residues" evidence="1">
    <location>
        <begin position="237"/>
        <end position="262"/>
    </location>
</feature>
<evidence type="ECO:0000313" key="3">
    <source>
        <dbReference type="Proteomes" id="UP000762676"/>
    </source>
</evidence>
<dbReference type="AlphaFoldDB" id="A0AAV4IKE8"/>
<evidence type="ECO:0000256" key="1">
    <source>
        <dbReference type="SAM" id="MobiDB-lite"/>
    </source>
</evidence>
<feature type="region of interest" description="Disordered" evidence="1">
    <location>
        <begin position="220"/>
        <end position="262"/>
    </location>
</feature>
<dbReference type="PANTHER" id="PTHR21623">
    <property type="entry name" value="SPERIOLIN-BINDING FACTOR"/>
    <property type="match status" value="1"/>
</dbReference>
<feature type="compositionally biased region" description="Basic and acidic residues" evidence="1">
    <location>
        <begin position="220"/>
        <end position="230"/>
    </location>
</feature>
<dbReference type="InterPro" id="IPR039889">
    <property type="entry name" value="CCD33"/>
</dbReference>
<accession>A0AAV4IKE8</accession>
<gene>
    <name evidence="2" type="ORF">ElyMa_003052400</name>
</gene>
<sequence>MTSPRIPYPELKSSRLDFPEARTPNPHLMSSQAEKVEHMVLEFDVEVLDAVFNKPGRYFIKMTIQSLATKDYSQIMLRKWPAETYYKDYEALTSVATQKGKENEPELCAFEDKKFTFRLPEGFCKHDRNHDVYLLLEAFSLPSDMSSTGQKCGEGKVAIYPRTNAPRTNYIAAPGEDMYRHTQVVSLLRTSGTKPDKAEMHCGRMRCQFALREYDGIEEKKKRQKEEERRRRLKEQRRKEEADKKKNAQEEKELANPFQARE</sequence>
<comment type="caution">
    <text evidence="2">The sequence shown here is derived from an EMBL/GenBank/DDBJ whole genome shotgun (WGS) entry which is preliminary data.</text>
</comment>
<evidence type="ECO:0000313" key="2">
    <source>
        <dbReference type="EMBL" id="GFS10070.1"/>
    </source>
</evidence>
<dbReference type="PANTHER" id="PTHR21623:SF2">
    <property type="entry name" value="COILED-COIL DOMAIN-CONTAINING PROTEIN 33"/>
    <property type="match status" value="1"/>
</dbReference>
<name>A0AAV4IKE8_9GAST</name>
<organism evidence="2 3">
    <name type="scientific">Elysia marginata</name>
    <dbReference type="NCBI Taxonomy" id="1093978"/>
    <lineage>
        <taxon>Eukaryota</taxon>
        <taxon>Metazoa</taxon>
        <taxon>Spiralia</taxon>
        <taxon>Lophotrochozoa</taxon>
        <taxon>Mollusca</taxon>
        <taxon>Gastropoda</taxon>
        <taxon>Heterobranchia</taxon>
        <taxon>Euthyneura</taxon>
        <taxon>Panpulmonata</taxon>
        <taxon>Sacoglossa</taxon>
        <taxon>Placobranchoidea</taxon>
        <taxon>Plakobranchidae</taxon>
        <taxon>Elysia</taxon>
    </lineage>
</organism>
<keyword evidence="3" id="KW-1185">Reference proteome</keyword>
<dbReference type="Proteomes" id="UP000762676">
    <property type="component" value="Unassembled WGS sequence"/>
</dbReference>
<proteinExistence type="predicted"/>
<protein>
    <submittedName>
        <fullName evidence="2">Coiled-coil domain-containing protein 33</fullName>
    </submittedName>
</protein>
<reference evidence="2 3" key="1">
    <citation type="journal article" date="2021" name="Elife">
        <title>Chloroplast acquisition without the gene transfer in kleptoplastic sea slugs, Plakobranchus ocellatus.</title>
        <authorList>
            <person name="Maeda T."/>
            <person name="Takahashi S."/>
            <person name="Yoshida T."/>
            <person name="Shimamura S."/>
            <person name="Takaki Y."/>
            <person name="Nagai Y."/>
            <person name="Toyoda A."/>
            <person name="Suzuki Y."/>
            <person name="Arimoto A."/>
            <person name="Ishii H."/>
            <person name="Satoh N."/>
            <person name="Nishiyama T."/>
            <person name="Hasebe M."/>
            <person name="Maruyama T."/>
            <person name="Minagawa J."/>
            <person name="Obokata J."/>
            <person name="Shigenobu S."/>
        </authorList>
    </citation>
    <scope>NUCLEOTIDE SEQUENCE [LARGE SCALE GENOMIC DNA]</scope>
</reference>
<dbReference type="EMBL" id="BMAT01006317">
    <property type="protein sequence ID" value="GFS10070.1"/>
    <property type="molecule type" value="Genomic_DNA"/>
</dbReference>